<evidence type="ECO:0000313" key="1">
    <source>
        <dbReference type="EMBL" id="EDT41685.1"/>
    </source>
</evidence>
<proteinExistence type="predicted"/>
<dbReference type="RefSeq" id="WP_006758489.1">
    <property type="nucleotide sequence ID" value="NZ_ABLK01000066.1"/>
</dbReference>
<dbReference type="Proteomes" id="UP000004814">
    <property type="component" value="Unassembled WGS sequence"/>
</dbReference>
<sequence>MSITISTATAVAKQLAEKEAIKMATQYFKDQVIGRWSEYRANRFFDALLDEIRKEKDVRFESADLNDMLRAVSNSDKKTTALFDAYRRVALSASKDIGPMIIGMLTANIVLEDREATADEELIFQGAETLNDHDFLGLTSWLARHQSDKHDFEQNGMIIEFGSMEISTDRVSPSTTAPKIHYDMPDLADMGIFLLKLKNLGLLSEKIARREDPRMLGGTHYHIVVSKACMQLERLAARAISATI</sequence>
<organism evidence="1 2">
    <name type="scientific">Burkholderia ambifaria MEX-5</name>
    <dbReference type="NCBI Taxonomy" id="396597"/>
    <lineage>
        <taxon>Bacteria</taxon>
        <taxon>Pseudomonadati</taxon>
        <taxon>Pseudomonadota</taxon>
        <taxon>Betaproteobacteria</taxon>
        <taxon>Burkholderiales</taxon>
        <taxon>Burkholderiaceae</taxon>
        <taxon>Burkholderia</taxon>
        <taxon>Burkholderia cepacia complex</taxon>
    </lineage>
</organism>
<name>B1T432_9BURK</name>
<protein>
    <submittedName>
        <fullName evidence="1">Uncharacterized protein</fullName>
    </submittedName>
</protein>
<comment type="caution">
    <text evidence="1">The sequence shown here is derived from an EMBL/GenBank/DDBJ whole genome shotgun (WGS) entry which is preliminary data.</text>
</comment>
<dbReference type="EMBL" id="ABLK01000066">
    <property type="protein sequence ID" value="EDT41685.1"/>
    <property type="molecule type" value="Genomic_DNA"/>
</dbReference>
<gene>
    <name evidence="1" type="ORF">BamMEX5DRAFT_2548</name>
</gene>
<evidence type="ECO:0000313" key="2">
    <source>
        <dbReference type="Proteomes" id="UP000004814"/>
    </source>
</evidence>
<reference evidence="1 2" key="1">
    <citation type="submission" date="2008-03" db="EMBL/GenBank/DDBJ databases">
        <title>Sequencing of the draft genome and assembly of Burkholderia ambifaria MEX-5.</title>
        <authorList>
            <consortium name="US DOE Joint Genome Institute (JGI-PGF)"/>
            <person name="Copeland A."/>
            <person name="Lucas S."/>
            <person name="Lapidus A."/>
            <person name="Glavina del Rio T."/>
            <person name="Dalin E."/>
            <person name="Tice H."/>
            <person name="Bruce D."/>
            <person name="Goodwin L."/>
            <person name="Pitluck S."/>
            <person name="Larimer F."/>
            <person name="Land M.L."/>
            <person name="Hauser L."/>
            <person name="Tiedje J."/>
            <person name="Richardson P."/>
        </authorList>
    </citation>
    <scope>NUCLEOTIDE SEQUENCE [LARGE SCALE GENOMIC DNA]</scope>
    <source>
        <strain evidence="1 2">MEX-5</strain>
    </source>
</reference>
<dbReference type="PATRIC" id="fig|396597.7.peg.5570"/>
<dbReference type="AlphaFoldDB" id="B1T432"/>
<accession>B1T432</accession>